<dbReference type="AlphaFoldDB" id="A0A8A3P199"/>
<dbReference type="Proteomes" id="UP000672032">
    <property type="component" value="Chromosome 1"/>
</dbReference>
<keyword evidence="2" id="KW-1185">Reference proteome</keyword>
<sequence length="101" mass="11037">MNAPFKAAPNLFQTLRIAISKLPDETDAKFDHEVAELVKLFTDHKADLSGTANSKPFRRYKTGTNDPSRTEAAKRSLGEVCCAASDDGPAAVNADRWFPRG</sequence>
<name>A0A8A3P199_9HELO</name>
<organism evidence="1 2">
    <name type="scientific">Monilinia vaccinii-corymbosi</name>
    <dbReference type="NCBI Taxonomy" id="61207"/>
    <lineage>
        <taxon>Eukaryota</taxon>
        <taxon>Fungi</taxon>
        <taxon>Dikarya</taxon>
        <taxon>Ascomycota</taxon>
        <taxon>Pezizomycotina</taxon>
        <taxon>Leotiomycetes</taxon>
        <taxon>Helotiales</taxon>
        <taxon>Sclerotiniaceae</taxon>
        <taxon>Monilinia</taxon>
    </lineage>
</organism>
<reference evidence="1" key="1">
    <citation type="submission" date="2020-10" db="EMBL/GenBank/DDBJ databases">
        <title>Genome Sequence of Monilinia vaccinii-corymbosi Sheds Light on Mummy Berry Disease Infection of Blueberry and Mating Type.</title>
        <authorList>
            <person name="Yow A.G."/>
            <person name="Zhang Y."/>
            <person name="Bansal K."/>
            <person name="Eacker S.M."/>
            <person name="Sullivan S."/>
            <person name="Liachko I."/>
            <person name="Cubeta M.A."/>
            <person name="Rollins J.A."/>
            <person name="Ashrafi H."/>
        </authorList>
    </citation>
    <scope>NUCLEOTIDE SEQUENCE</scope>
    <source>
        <strain evidence="1">RL-1</strain>
    </source>
</reference>
<gene>
    <name evidence="1" type="ORF">DSL72_004730</name>
</gene>
<protein>
    <submittedName>
        <fullName evidence="1">Uncharacterized protein</fullName>
    </submittedName>
</protein>
<dbReference type="EMBL" id="CP063405">
    <property type="protein sequence ID" value="QSZ30210.1"/>
    <property type="molecule type" value="Genomic_DNA"/>
</dbReference>
<evidence type="ECO:0000313" key="2">
    <source>
        <dbReference type="Proteomes" id="UP000672032"/>
    </source>
</evidence>
<evidence type="ECO:0000313" key="1">
    <source>
        <dbReference type="EMBL" id="QSZ30210.1"/>
    </source>
</evidence>
<accession>A0A8A3P199</accession>
<proteinExistence type="predicted"/>